<dbReference type="AlphaFoldDB" id="A0A0B7MLI6"/>
<dbReference type="Proteomes" id="UP000046155">
    <property type="component" value="Unassembled WGS sequence"/>
</dbReference>
<feature type="domain" description="HD" evidence="1">
    <location>
        <begin position="27"/>
        <end position="137"/>
    </location>
</feature>
<dbReference type="InterPro" id="IPR003607">
    <property type="entry name" value="HD/PDEase_dom"/>
</dbReference>
<dbReference type="Gene3D" id="1.10.3210.10">
    <property type="entry name" value="Hypothetical protein af1432"/>
    <property type="match status" value="1"/>
</dbReference>
<evidence type="ECO:0000259" key="1">
    <source>
        <dbReference type="Pfam" id="PF01966"/>
    </source>
</evidence>
<accession>A0A0B7MLI6</accession>
<dbReference type="PANTHER" id="PTHR11373:SF4">
    <property type="entry name" value="DEOXYNUCLEOSIDE TRIPHOSPHATE TRIPHOSPHOHYDROLASE SAMHD1"/>
    <property type="match status" value="1"/>
</dbReference>
<dbReference type="CDD" id="cd00077">
    <property type="entry name" value="HDc"/>
    <property type="match status" value="1"/>
</dbReference>
<dbReference type="GO" id="GO:0006203">
    <property type="term" value="P:dGTP catabolic process"/>
    <property type="evidence" value="ECO:0007669"/>
    <property type="project" value="TreeGrafter"/>
</dbReference>
<reference evidence="4" key="1">
    <citation type="submission" date="2015-01" db="EMBL/GenBank/DDBJ databases">
        <authorList>
            <person name="Manzoor Shahid"/>
            <person name="Zubair Saima"/>
        </authorList>
    </citation>
    <scope>NUCLEOTIDE SEQUENCE [LARGE SCALE GENOMIC DNA]</scope>
    <source>
        <strain evidence="4">Sp3</strain>
    </source>
</reference>
<proteinExistence type="predicted"/>
<sequence>MGVMHVASEMYKSILSRKKEYLIDKLGFNDAGFDHDLTLLRLTSLVHDIGHPPFSHAGEGLMPKNPETNKPYKHEDYSAAIVKYVLKDKIENHRENENYHITAQNIIDLLKGNPQLGRRLLWHNIINGQIDADRSDYLLRDSYHIGVSYGNYDLKRLIISLTVTEFPETGTSVIAVEEGGLHAAESLIIARYMMFTQVYYHHTRRSYDYHITEAMKQILSEETGRELFSRTNLKRKH</sequence>
<dbReference type="PANTHER" id="PTHR11373">
    <property type="entry name" value="DEOXYNUCLEOSIDE TRIPHOSPHATE TRIPHOSPHOHYDROLASE"/>
    <property type="match status" value="1"/>
</dbReference>
<dbReference type="EMBL" id="CDRZ01000185">
    <property type="protein sequence ID" value="CEO88801.1"/>
    <property type="molecule type" value="Genomic_DNA"/>
</dbReference>
<dbReference type="RefSeq" id="WP_052835428.1">
    <property type="nucleotide sequence ID" value="NZ_CDRZ01000185.1"/>
</dbReference>
<dbReference type="InterPro" id="IPR006674">
    <property type="entry name" value="HD_domain"/>
</dbReference>
<name>A0A0B7MLI6_9FIRM</name>
<feature type="domain" description="HD-associated" evidence="2">
    <location>
        <begin position="153"/>
        <end position="222"/>
    </location>
</feature>
<dbReference type="SUPFAM" id="SSF109604">
    <property type="entry name" value="HD-domain/PDEase-like"/>
    <property type="match status" value="1"/>
</dbReference>
<dbReference type="Pfam" id="PF01966">
    <property type="entry name" value="HD"/>
    <property type="match status" value="1"/>
</dbReference>
<dbReference type="GO" id="GO:0008832">
    <property type="term" value="F:dGTPase activity"/>
    <property type="evidence" value="ECO:0007669"/>
    <property type="project" value="TreeGrafter"/>
</dbReference>
<evidence type="ECO:0000313" key="4">
    <source>
        <dbReference type="Proteomes" id="UP000046155"/>
    </source>
</evidence>
<dbReference type="InterPro" id="IPR045509">
    <property type="entry name" value="HD_assoc_2"/>
</dbReference>
<protein>
    <submittedName>
        <fullName evidence="3">Uncharacterized protein</fullName>
    </submittedName>
</protein>
<dbReference type="InterPro" id="IPR050135">
    <property type="entry name" value="dGTPase-like"/>
</dbReference>
<keyword evidence="4" id="KW-1185">Reference proteome</keyword>
<evidence type="ECO:0000313" key="3">
    <source>
        <dbReference type="EMBL" id="CEO88801.1"/>
    </source>
</evidence>
<gene>
    <name evidence="3" type="ORF">SSCH_2650001</name>
</gene>
<organism evidence="3 4">
    <name type="scientific">Syntrophaceticus schinkii</name>
    <dbReference type="NCBI Taxonomy" id="499207"/>
    <lineage>
        <taxon>Bacteria</taxon>
        <taxon>Bacillati</taxon>
        <taxon>Bacillota</taxon>
        <taxon>Clostridia</taxon>
        <taxon>Thermoanaerobacterales</taxon>
        <taxon>Thermoanaerobacterales Family III. Incertae Sedis</taxon>
        <taxon>Syntrophaceticus</taxon>
    </lineage>
</organism>
<dbReference type="Pfam" id="PF19276">
    <property type="entry name" value="HD_assoc_2"/>
    <property type="match status" value="1"/>
</dbReference>
<evidence type="ECO:0000259" key="2">
    <source>
        <dbReference type="Pfam" id="PF19276"/>
    </source>
</evidence>